<organism evidence="1 2">
    <name type="scientific">Trifolium medium</name>
    <dbReference type="NCBI Taxonomy" id="97028"/>
    <lineage>
        <taxon>Eukaryota</taxon>
        <taxon>Viridiplantae</taxon>
        <taxon>Streptophyta</taxon>
        <taxon>Embryophyta</taxon>
        <taxon>Tracheophyta</taxon>
        <taxon>Spermatophyta</taxon>
        <taxon>Magnoliopsida</taxon>
        <taxon>eudicotyledons</taxon>
        <taxon>Gunneridae</taxon>
        <taxon>Pentapetalae</taxon>
        <taxon>rosids</taxon>
        <taxon>fabids</taxon>
        <taxon>Fabales</taxon>
        <taxon>Fabaceae</taxon>
        <taxon>Papilionoideae</taxon>
        <taxon>50 kb inversion clade</taxon>
        <taxon>NPAAA clade</taxon>
        <taxon>Hologalegina</taxon>
        <taxon>IRL clade</taxon>
        <taxon>Trifolieae</taxon>
        <taxon>Trifolium</taxon>
    </lineage>
</organism>
<feature type="non-terminal residue" evidence="1">
    <location>
        <position position="1"/>
    </location>
</feature>
<dbReference type="EMBL" id="LXQA010956640">
    <property type="protein sequence ID" value="MCI78697.1"/>
    <property type="molecule type" value="Genomic_DNA"/>
</dbReference>
<sequence>EAFSALTRGGWLLFCSSGELLHKTGLFVIDAVFTFPMLSSCPYS</sequence>
<accession>A0A392US84</accession>
<protein>
    <submittedName>
        <fullName evidence="1">Uncharacterized protein</fullName>
    </submittedName>
</protein>
<proteinExistence type="predicted"/>
<keyword evidence="2" id="KW-1185">Reference proteome</keyword>
<gene>
    <name evidence="1" type="ORF">A2U01_0099968</name>
</gene>
<evidence type="ECO:0000313" key="1">
    <source>
        <dbReference type="EMBL" id="MCI78697.1"/>
    </source>
</evidence>
<name>A0A392US84_9FABA</name>
<comment type="caution">
    <text evidence="1">The sequence shown here is derived from an EMBL/GenBank/DDBJ whole genome shotgun (WGS) entry which is preliminary data.</text>
</comment>
<evidence type="ECO:0000313" key="2">
    <source>
        <dbReference type="Proteomes" id="UP000265520"/>
    </source>
</evidence>
<dbReference type="Proteomes" id="UP000265520">
    <property type="component" value="Unassembled WGS sequence"/>
</dbReference>
<dbReference type="AlphaFoldDB" id="A0A392US84"/>
<reference evidence="1 2" key="1">
    <citation type="journal article" date="2018" name="Front. Plant Sci.">
        <title>Red Clover (Trifolium pratense) and Zigzag Clover (T. medium) - A Picture of Genomic Similarities and Differences.</title>
        <authorList>
            <person name="Dluhosova J."/>
            <person name="Istvanek J."/>
            <person name="Nedelnik J."/>
            <person name="Repkova J."/>
        </authorList>
    </citation>
    <scope>NUCLEOTIDE SEQUENCE [LARGE SCALE GENOMIC DNA]</scope>
    <source>
        <strain evidence="2">cv. 10/8</strain>
        <tissue evidence="1">Leaf</tissue>
    </source>
</reference>